<sequence length="87" mass="9264">MTDDLSDILGTATDPLETLMGLLSPDNQAWLKSQTPERQKQIAEGFDTNSGFFGTTGNAGKSVESSLDPGSLSKSANRYVGNLKGRQ</sequence>
<gene>
    <name evidence="2" type="ORF">GCM10010449_38360</name>
</gene>
<keyword evidence="3" id="KW-1185">Reference proteome</keyword>
<accession>A0ABP6MGG0</accession>
<reference evidence="3" key="1">
    <citation type="journal article" date="2019" name="Int. J. Syst. Evol. Microbiol.">
        <title>The Global Catalogue of Microorganisms (GCM) 10K type strain sequencing project: providing services to taxonomists for standard genome sequencing and annotation.</title>
        <authorList>
            <consortium name="The Broad Institute Genomics Platform"/>
            <consortium name="The Broad Institute Genome Sequencing Center for Infectious Disease"/>
            <person name="Wu L."/>
            <person name="Ma J."/>
        </authorList>
    </citation>
    <scope>NUCLEOTIDE SEQUENCE [LARGE SCALE GENOMIC DNA]</scope>
    <source>
        <strain evidence="3">JCM 9092</strain>
    </source>
</reference>
<evidence type="ECO:0000313" key="2">
    <source>
        <dbReference type="EMBL" id="GAA3112473.1"/>
    </source>
</evidence>
<feature type="region of interest" description="Disordered" evidence="1">
    <location>
        <begin position="33"/>
        <end position="87"/>
    </location>
</feature>
<proteinExistence type="predicted"/>
<comment type="caution">
    <text evidence="2">The sequence shown here is derived from an EMBL/GenBank/DDBJ whole genome shotgun (WGS) entry which is preliminary data.</text>
</comment>
<dbReference type="RefSeq" id="WP_344522212.1">
    <property type="nucleotide sequence ID" value="NZ_BAAAUG010000069.1"/>
</dbReference>
<organism evidence="2 3">
    <name type="scientific">Streptomyces rectiviolaceus</name>
    <dbReference type="NCBI Taxonomy" id="332591"/>
    <lineage>
        <taxon>Bacteria</taxon>
        <taxon>Bacillati</taxon>
        <taxon>Actinomycetota</taxon>
        <taxon>Actinomycetes</taxon>
        <taxon>Kitasatosporales</taxon>
        <taxon>Streptomycetaceae</taxon>
        <taxon>Streptomyces</taxon>
    </lineage>
</organism>
<dbReference type="EMBL" id="BAAAUG010000069">
    <property type="protein sequence ID" value="GAA3112473.1"/>
    <property type="molecule type" value="Genomic_DNA"/>
</dbReference>
<evidence type="ECO:0000256" key="1">
    <source>
        <dbReference type="SAM" id="MobiDB-lite"/>
    </source>
</evidence>
<dbReference type="Proteomes" id="UP001501637">
    <property type="component" value="Unassembled WGS sequence"/>
</dbReference>
<protein>
    <submittedName>
        <fullName evidence="2">Uncharacterized protein</fullName>
    </submittedName>
</protein>
<feature type="compositionally biased region" description="Polar residues" evidence="1">
    <location>
        <begin position="47"/>
        <end position="65"/>
    </location>
</feature>
<evidence type="ECO:0000313" key="3">
    <source>
        <dbReference type="Proteomes" id="UP001501637"/>
    </source>
</evidence>
<name>A0ABP6MGG0_9ACTN</name>